<dbReference type="Gene3D" id="2.40.50.140">
    <property type="entry name" value="Nucleic acid-binding proteins"/>
    <property type="match status" value="2"/>
</dbReference>
<dbReference type="PANTHER" id="PTHR30053:SF12">
    <property type="entry name" value="ELONGATION FACTOR P (EF-P) FAMILY PROTEIN"/>
    <property type="match status" value="1"/>
</dbReference>
<dbReference type="InterPro" id="IPR012340">
    <property type="entry name" value="NA-bd_OB-fold"/>
</dbReference>
<dbReference type="GO" id="GO:0003746">
    <property type="term" value="F:translation elongation factor activity"/>
    <property type="evidence" value="ECO:0007669"/>
    <property type="project" value="UniProtKB-KW"/>
</dbReference>
<reference evidence="4" key="1">
    <citation type="submission" date="2017-09" db="EMBL/GenBank/DDBJ databases">
        <title>Depth-based differentiation of microbial function through sediment-hosted aquifers and enrichment of novel symbionts in the deep terrestrial subsurface.</title>
        <authorList>
            <person name="Probst A.J."/>
            <person name="Ladd B."/>
            <person name="Jarett J.K."/>
            <person name="Geller-Mcgrath D.E."/>
            <person name="Sieber C.M.K."/>
            <person name="Emerson J.B."/>
            <person name="Anantharaman K."/>
            <person name="Thomas B.C."/>
            <person name="Malmstrom R."/>
            <person name="Stieglmeier M."/>
            <person name="Klingl A."/>
            <person name="Woyke T."/>
            <person name="Ryan C.M."/>
            <person name="Banfield J.F."/>
        </authorList>
    </citation>
    <scope>NUCLEOTIDE SEQUENCE [LARGE SCALE GENOMIC DNA]</scope>
</reference>
<dbReference type="FunFam" id="2.40.50.140:FF:000004">
    <property type="entry name" value="Elongation factor P"/>
    <property type="match status" value="1"/>
</dbReference>
<feature type="domain" description="Elongation factor P C-terminal" evidence="2">
    <location>
        <begin position="130"/>
        <end position="185"/>
    </location>
</feature>
<evidence type="ECO:0000313" key="4">
    <source>
        <dbReference type="Proteomes" id="UP000230304"/>
    </source>
</evidence>
<dbReference type="Proteomes" id="UP000230304">
    <property type="component" value="Unassembled WGS sequence"/>
</dbReference>
<dbReference type="SUPFAM" id="SSF50104">
    <property type="entry name" value="Translation proteins SH3-like domain"/>
    <property type="match status" value="1"/>
</dbReference>
<proteinExistence type="inferred from homology"/>
<dbReference type="AlphaFoldDB" id="A0A2M7D794"/>
<organism evidence="3 4">
    <name type="scientific">Candidatus Nealsonbacteria bacterium CG02_land_8_20_14_3_00_40_11</name>
    <dbReference type="NCBI Taxonomy" id="1974700"/>
    <lineage>
        <taxon>Bacteria</taxon>
        <taxon>Candidatus Nealsoniibacteriota</taxon>
    </lineage>
</organism>
<dbReference type="PIRSF" id="PIRSF005901">
    <property type="entry name" value="EF-P"/>
    <property type="match status" value="1"/>
</dbReference>
<dbReference type="InterPro" id="IPR014722">
    <property type="entry name" value="Rib_uL2_dom2"/>
</dbReference>
<dbReference type="SUPFAM" id="SSF50249">
    <property type="entry name" value="Nucleic acid-binding proteins"/>
    <property type="match status" value="1"/>
</dbReference>
<sequence>MLNYFELRKGVEFILDGEPCKVLEFQQVYKAQDAVVSKVKVRNLITGKVLEKTFHQGNMFEEAELEKMEVKFLYSHRGKLGLCEAKNPAKRFELNQDQIGEGSKFLKPNDILTALLFQGKIINVLLPIKVYLKVAEADPGFKGDSAQGGTKTVTLETGAEINVPLFVEQDDVIEINTETGEYVRRTEQ</sequence>
<protein>
    <submittedName>
        <fullName evidence="3">Elongation factor P</fullName>
    </submittedName>
</protein>
<evidence type="ECO:0000256" key="1">
    <source>
        <dbReference type="ARBA" id="ARBA00009479"/>
    </source>
</evidence>
<dbReference type="Pfam" id="PF09285">
    <property type="entry name" value="Elong-fact-P_C"/>
    <property type="match status" value="1"/>
</dbReference>
<dbReference type="SMART" id="SM00841">
    <property type="entry name" value="Elong-fact-P_C"/>
    <property type="match status" value="1"/>
</dbReference>
<evidence type="ECO:0000259" key="2">
    <source>
        <dbReference type="SMART" id="SM00841"/>
    </source>
</evidence>
<dbReference type="Pfam" id="PF08207">
    <property type="entry name" value="EFP_N"/>
    <property type="match status" value="1"/>
</dbReference>
<dbReference type="GO" id="GO:0043043">
    <property type="term" value="P:peptide biosynthetic process"/>
    <property type="evidence" value="ECO:0007669"/>
    <property type="project" value="InterPro"/>
</dbReference>
<comment type="caution">
    <text evidence="3">The sequence shown here is derived from an EMBL/GenBank/DDBJ whole genome shotgun (WGS) entry which is preliminary data.</text>
</comment>
<dbReference type="InterPro" id="IPR013852">
    <property type="entry name" value="Transl_elong_P/YeiP_CS"/>
</dbReference>
<dbReference type="PROSITE" id="PS01275">
    <property type="entry name" value="EFP"/>
    <property type="match status" value="1"/>
</dbReference>
<dbReference type="PANTHER" id="PTHR30053">
    <property type="entry name" value="ELONGATION FACTOR P"/>
    <property type="match status" value="1"/>
</dbReference>
<dbReference type="InterPro" id="IPR020599">
    <property type="entry name" value="Transl_elong_fac_P/YeiP"/>
</dbReference>
<gene>
    <name evidence="3" type="ORF">COS26_03040</name>
</gene>
<dbReference type="GO" id="GO:0005829">
    <property type="term" value="C:cytosol"/>
    <property type="evidence" value="ECO:0007669"/>
    <property type="project" value="UniProtKB-ARBA"/>
</dbReference>
<dbReference type="Gene3D" id="2.30.30.30">
    <property type="match status" value="1"/>
</dbReference>
<dbReference type="CDD" id="cd05794">
    <property type="entry name" value="S1_EF-P_repeat_2"/>
    <property type="match status" value="1"/>
</dbReference>
<comment type="similarity">
    <text evidence="1">Belongs to the elongation factor P family.</text>
</comment>
<evidence type="ECO:0000313" key="3">
    <source>
        <dbReference type="EMBL" id="PIV41842.1"/>
    </source>
</evidence>
<dbReference type="InterPro" id="IPR015365">
    <property type="entry name" value="Elong-fact-P_C"/>
</dbReference>
<dbReference type="InterPro" id="IPR013185">
    <property type="entry name" value="Transl_elong_KOW-like"/>
</dbReference>
<dbReference type="InterPro" id="IPR008991">
    <property type="entry name" value="Translation_prot_SH3-like_sf"/>
</dbReference>
<keyword evidence="3" id="KW-0648">Protein biosynthesis</keyword>
<name>A0A2M7D794_9BACT</name>
<accession>A0A2M7D794</accession>
<keyword evidence="3" id="KW-0251">Elongation factor</keyword>
<dbReference type="NCBIfam" id="NF001810">
    <property type="entry name" value="PRK00529.1"/>
    <property type="match status" value="1"/>
</dbReference>
<dbReference type="EMBL" id="PEUA01000066">
    <property type="protein sequence ID" value="PIV41842.1"/>
    <property type="molecule type" value="Genomic_DNA"/>
</dbReference>